<comment type="caution">
    <text evidence="1">The sequence shown here is derived from an EMBL/GenBank/DDBJ whole genome shotgun (WGS) entry which is preliminary data.</text>
</comment>
<evidence type="ECO:0000313" key="1">
    <source>
        <dbReference type="EMBL" id="CAG8695987.1"/>
    </source>
</evidence>
<accession>A0ACA9PCW2</accession>
<protein>
    <submittedName>
        <fullName evidence="1">504_t:CDS:1</fullName>
    </submittedName>
</protein>
<gene>
    <name evidence="1" type="ORF">DHETER_LOCUS11508</name>
</gene>
<dbReference type="EMBL" id="CAJVPU010025349">
    <property type="protein sequence ID" value="CAG8695987.1"/>
    <property type="molecule type" value="Genomic_DNA"/>
</dbReference>
<name>A0ACA9PCW2_9GLOM</name>
<feature type="non-terminal residue" evidence="1">
    <location>
        <position position="1"/>
    </location>
</feature>
<dbReference type="Proteomes" id="UP000789702">
    <property type="component" value="Unassembled WGS sequence"/>
</dbReference>
<keyword evidence="2" id="KW-1185">Reference proteome</keyword>
<evidence type="ECO:0000313" key="2">
    <source>
        <dbReference type="Proteomes" id="UP000789702"/>
    </source>
</evidence>
<feature type="non-terminal residue" evidence="1">
    <location>
        <position position="67"/>
    </location>
</feature>
<sequence length="67" mass="7946">TNNPSEEAMGYSKFTIFIKEKFGQDESVTLFIELVKFCKKTSPYDNEVIWNSATSFTPLLWWQLWPY</sequence>
<proteinExistence type="predicted"/>
<organism evidence="1 2">
    <name type="scientific">Dentiscutata heterogama</name>
    <dbReference type="NCBI Taxonomy" id="1316150"/>
    <lineage>
        <taxon>Eukaryota</taxon>
        <taxon>Fungi</taxon>
        <taxon>Fungi incertae sedis</taxon>
        <taxon>Mucoromycota</taxon>
        <taxon>Glomeromycotina</taxon>
        <taxon>Glomeromycetes</taxon>
        <taxon>Diversisporales</taxon>
        <taxon>Gigasporaceae</taxon>
        <taxon>Dentiscutata</taxon>
    </lineage>
</organism>
<reference evidence="1" key="1">
    <citation type="submission" date="2021-06" db="EMBL/GenBank/DDBJ databases">
        <authorList>
            <person name="Kallberg Y."/>
            <person name="Tangrot J."/>
            <person name="Rosling A."/>
        </authorList>
    </citation>
    <scope>NUCLEOTIDE SEQUENCE</scope>
    <source>
        <strain evidence="1">IL203A</strain>
    </source>
</reference>